<dbReference type="OrthoDB" id="273917at2759"/>
<dbReference type="GO" id="GO:0031499">
    <property type="term" value="C:TRAMP complex"/>
    <property type="evidence" value="ECO:0007669"/>
    <property type="project" value="TreeGrafter"/>
</dbReference>
<dbReference type="GO" id="GO:0031123">
    <property type="term" value="P:RNA 3'-end processing"/>
    <property type="evidence" value="ECO:0007669"/>
    <property type="project" value="TreeGrafter"/>
</dbReference>
<evidence type="ECO:0000256" key="4">
    <source>
        <dbReference type="ARBA" id="ARBA00022842"/>
    </source>
</evidence>
<dbReference type="PANTHER" id="PTHR23092">
    <property type="entry name" value="POLY(A) RNA POLYMERASE"/>
    <property type="match status" value="1"/>
</dbReference>
<feature type="region of interest" description="Disordered" evidence="5">
    <location>
        <begin position="1"/>
        <end position="316"/>
    </location>
</feature>
<feature type="compositionally biased region" description="Acidic residues" evidence="5">
    <location>
        <begin position="150"/>
        <end position="170"/>
    </location>
</feature>
<comment type="caution">
    <text evidence="8">The sequence shown here is derived from an EMBL/GenBank/DDBJ whole genome shotgun (WGS) entry which is preliminary data.</text>
</comment>
<feature type="domain" description="PAP-associated" evidence="6">
    <location>
        <begin position="554"/>
        <end position="612"/>
    </location>
</feature>
<dbReference type="InterPro" id="IPR045862">
    <property type="entry name" value="Trf4-like"/>
</dbReference>
<protein>
    <recommendedName>
        <fullName evidence="2">polynucleotide adenylyltransferase</fullName>
        <ecNumber evidence="2">2.7.7.19</ecNumber>
    </recommendedName>
</protein>
<dbReference type="GO" id="GO:0043634">
    <property type="term" value="P:polyadenylation-dependent ncRNA catabolic process"/>
    <property type="evidence" value="ECO:0007669"/>
    <property type="project" value="TreeGrafter"/>
</dbReference>
<reference evidence="8" key="1">
    <citation type="journal article" date="2021" name="Nat. Commun.">
        <title>Genetic determinants of endophytism in the Arabidopsis root mycobiome.</title>
        <authorList>
            <person name="Mesny F."/>
            <person name="Miyauchi S."/>
            <person name="Thiergart T."/>
            <person name="Pickel B."/>
            <person name="Atanasova L."/>
            <person name="Karlsson M."/>
            <person name="Huettel B."/>
            <person name="Barry K.W."/>
            <person name="Haridas S."/>
            <person name="Chen C."/>
            <person name="Bauer D."/>
            <person name="Andreopoulos W."/>
            <person name="Pangilinan J."/>
            <person name="LaButti K."/>
            <person name="Riley R."/>
            <person name="Lipzen A."/>
            <person name="Clum A."/>
            <person name="Drula E."/>
            <person name="Henrissat B."/>
            <person name="Kohler A."/>
            <person name="Grigoriev I.V."/>
            <person name="Martin F.M."/>
            <person name="Hacquard S."/>
        </authorList>
    </citation>
    <scope>NUCLEOTIDE SEQUENCE</scope>
    <source>
        <strain evidence="8">MPI-SDFR-AT-0117</strain>
    </source>
</reference>
<keyword evidence="3" id="KW-0479">Metal-binding</keyword>
<dbReference type="InterPro" id="IPR002058">
    <property type="entry name" value="PAP_assoc"/>
</dbReference>
<feature type="compositionally biased region" description="Acidic residues" evidence="5">
    <location>
        <begin position="236"/>
        <end position="247"/>
    </location>
</feature>
<keyword evidence="9" id="KW-1185">Reference proteome</keyword>
<dbReference type="Pfam" id="PF22600">
    <property type="entry name" value="MTPAP-like_central"/>
    <property type="match status" value="1"/>
</dbReference>
<dbReference type="GO" id="GO:0046872">
    <property type="term" value="F:metal ion binding"/>
    <property type="evidence" value="ECO:0007669"/>
    <property type="project" value="UniProtKB-KW"/>
</dbReference>
<dbReference type="Pfam" id="PF03828">
    <property type="entry name" value="PAP_assoc"/>
    <property type="match status" value="1"/>
</dbReference>
<gene>
    <name evidence="8" type="ORF">F5X68DRAFT_261286</name>
</gene>
<evidence type="ECO:0000259" key="7">
    <source>
        <dbReference type="Pfam" id="PF22600"/>
    </source>
</evidence>
<sequence>MNSYRPSYDNRRGGGGRRGGRGQQSHHSLPPRPPPGRDYNNRPPSPNRHHDDRRGGYDDRRGPPPPRFGDHRPPQGDFTFRMDGPPGMGADSFRPGPPNQGRRGNYRGRGGRGRYQRPLPAERRMLKEHEEVREDLVDEENATTYRNIDELSDDEEAAMDFSDQSDDEEGQPASKRARTSGTEAAAEQTVPKWSNPDADTALPPDENTRKKKDMVKLIRKARQEDNSAARLAASTEAEDFISFDFGEDGAAKEDEQESDEEEAAESASAPPPPSPPAPRAEARRPARDDDPLGSRKRTYDDEIKPPSYAPRKNVRVPARGRITHDWAPKRGEDPCPWLYRDHSKCSSLSLWLHKEISDFYDYVKPRDFEERIRGDLVEEIRTKMQRNPKYKGFEVRPFGSFMSGLYLPTADMDLVICSKGWLNGGMSAFPNASSLHRFKAFLVSNRLADPNSVEVIAKARVPLVKYVDIATGLRVDISFDKPDGPAAIGTFLSWKDKHPALAPLVTIIKHFLAMRGLNEPVNGGIGSFSVSCMVMSMLQLMPQVQSGNLVPEHHLGEMLLEFLDLYGNKFDFMHTAIRVNPAGYVAKLSKSHNLTYKNKDRLSIIDPNNSSNDIAGGSSNAETILYEFHVAERQLRRRMADLMDGDDDGPSPPSILEVLLAGDYSSFRQQREHLRRLHEKYENRRHN</sequence>
<evidence type="ECO:0000256" key="2">
    <source>
        <dbReference type="ARBA" id="ARBA00012388"/>
    </source>
</evidence>
<feature type="compositionally biased region" description="Basic residues" evidence="5">
    <location>
        <begin position="209"/>
        <end position="220"/>
    </location>
</feature>
<evidence type="ECO:0000313" key="9">
    <source>
        <dbReference type="Proteomes" id="UP000770015"/>
    </source>
</evidence>
<dbReference type="EMBL" id="JAGSXJ010000010">
    <property type="protein sequence ID" value="KAH6687972.1"/>
    <property type="molecule type" value="Genomic_DNA"/>
</dbReference>
<dbReference type="Gene3D" id="1.10.1410.10">
    <property type="match status" value="1"/>
</dbReference>
<feature type="compositionally biased region" description="Basic residues" evidence="5">
    <location>
        <begin position="104"/>
        <end position="115"/>
    </location>
</feature>
<feature type="domain" description="Poly(A) RNA polymerase mitochondrial-like central palm" evidence="7">
    <location>
        <begin position="352"/>
        <end position="483"/>
    </location>
</feature>
<dbReference type="InterPro" id="IPR043519">
    <property type="entry name" value="NT_sf"/>
</dbReference>
<dbReference type="Gene3D" id="3.30.460.10">
    <property type="entry name" value="Beta Polymerase, domain 2"/>
    <property type="match status" value="1"/>
</dbReference>
<name>A0A9P9A904_9PEZI</name>
<dbReference type="Proteomes" id="UP000770015">
    <property type="component" value="Unassembled WGS sequence"/>
</dbReference>
<dbReference type="AlphaFoldDB" id="A0A9P9A904"/>
<comment type="similarity">
    <text evidence="1">Belongs to the DNA polymerase type-B-like family.</text>
</comment>
<dbReference type="SUPFAM" id="SSF81301">
    <property type="entry name" value="Nucleotidyltransferase"/>
    <property type="match status" value="1"/>
</dbReference>
<evidence type="ECO:0000256" key="3">
    <source>
        <dbReference type="ARBA" id="ARBA00022723"/>
    </source>
</evidence>
<feature type="compositionally biased region" description="Pro residues" evidence="5">
    <location>
        <begin position="269"/>
        <end position="278"/>
    </location>
</feature>
<proteinExistence type="inferred from homology"/>
<dbReference type="EC" id="2.7.7.19" evidence="2"/>
<dbReference type="InterPro" id="IPR054708">
    <property type="entry name" value="MTPAP-like_central"/>
</dbReference>
<dbReference type="CDD" id="cd05402">
    <property type="entry name" value="NT_PAP_TUTase"/>
    <property type="match status" value="1"/>
</dbReference>
<dbReference type="GO" id="GO:0010605">
    <property type="term" value="P:negative regulation of macromolecule metabolic process"/>
    <property type="evidence" value="ECO:0007669"/>
    <property type="project" value="UniProtKB-ARBA"/>
</dbReference>
<evidence type="ECO:0000256" key="1">
    <source>
        <dbReference type="ARBA" id="ARBA00008593"/>
    </source>
</evidence>
<feature type="compositionally biased region" description="Basic and acidic residues" evidence="5">
    <location>
        <begin position="120"/>
        <end position="135"/>
    </location>
</feature>
<feature type="compositionally biased region" description="Acidic residues" evidence="5">
    <location>
        <begin position="254"/>
        <end position="264"/>
    </location>
</feature>
<dbReference type="GO" id="GO:0003729">
    <property type="term" value="F:mRNA binding"/>
    <property type="evidence" value="ECO:0007669"/>
    <property type="project" value="TreeGrafter"/>
</dbReference>
<dbReference type="SUPFAM" id="SSF81631">
    <property type="entry name" value="PAP/OAS1 substrate-binding domain"/>
    <property type="match status" value="1"/>
</dbReference>
<organism evidence="8 9">
    <name type="scientific">Plectosphaerella plurivora</name>
    <dbReference type="NCBI Taxonomy" id="936078"/>
    <lineage>
        <taxon>Eukaryota</taxon>
        <taxon>Fungi</taxon>
        <taxon>Dikarya</taxon>
        <taxon>Ascomycota</taxon>
        <taxon>Pezizomycotina</taxon>
        <taxon>Sordariomycetes</taxon>
        <taxon>Hypocreomycetidae</taxon>
        <taxon>Glomerellales</taxon>
        <taxon>Plectosphaerellaceae</taxon>
        <taxon>Plectosphaerella</taxon>
    </lineage>
</organism>
<feature type="compositionally biased region" description="Basic and acidic residues" evidence="5">
    <location>
        <begin position="48"/>
        <end position="74"/>
    </location>
</feature>
<keyword evidence="4" id="KW-0460">Magnesium</keyword>
<evidence type="ECO:0000259" key="6">
    <source>
        <dbReference type="Pfam" id="PF03828"/>
    </source>
</evidence>
<evidence type="ECO:0000313" key="8">
    <source>
        <dbReference type="EMBL" id="KAH6687972.1"/>
    </source>
</evidence>
<dbReference type="GO" id="GO:0005730">
    <property type="term" value="C:nucleolus"/>
    <property type="evidence" value="ECO:0007669"/>
    <property type="project" value="TreeGrafter"/>
</dbReference>
<accession>A0A9P9A904</accession>
<dbReference type="PANTHER" id="PTHR23092:SF15">
    <property type="entry name" value="INACTIVE NON-CANONICAL POLY(A) RNA POLYMERASE PROTEIN TRF4-2-RELATED"/>
    <property type="match status" value="1"/>
</dbReference>
<feature type="compositionally biased region" description="Basic and acidic residues" evidence="5">
    <location>
        <begin position="280"/>
        <end position="304"/>
    </location>
</feature>
<evidence type="ECO:0000256" key="5">
    <source>
        <dbReference type="SAM" id="MobiDB-lite"/>
    </source>
</evidence>
<dbReference type="GO" id="GO:1990817">
    <property type="term" value="F:poly(A) RNA polymerase activity"/>
    <property type="evidence" value="ECO:0007669"/>
    <property type="project" value="UniProtKB-EC"/>
</dbReference>